<dbReference type="SMART" id="SM00474">
    <property type="entry name" value="35EXOc"/>
    <property type="match status" value="1"/>
</dbReference>
<name>A0A1I0RHX9_9BACT</name>
<dbReference type="InterPro" id="IPR036397">
    <property type="entry name" value="RNaseH_sf"/>
</dbReference>
<dbReference type="OrthoDB" id="9793333at2"/>
<dbReference type="Pfam" id="PF01612">
    <property type="entry name" value="DNA_pol_A_exo1"/>
    <property type="match status" value="1"/>
</dbReference>
<dbReference type="RefSeq" id="WP_090260452.1">
    <property type="nucleotide sequence ID" value="NZ_FOIR01000004.1"/>
</dbReference>
<sequence length="194" mass="22010">MMFPLSITKEEVMQRELGHYKGKIVVAADERSIEQAMAEINQSEIVGFDTEAKPTFQKGQVRNVSLIQVATEDKVFLIRILQTGITDSLHEFFQNEKITKVGIGLTDDFNLLNNLRKFRPTGFLDLNNKFEELGAGSIGARNLAAMVLDIRISKSAQTSNWEAQTLTEKQLRYAATDAWICLEIYKKIAFWGYL</sequence>
<dbReference type="Gene3D" id="3.30.420.10">
    <property type="entry name" value="Ribonuclease H-like superfamily/Ribonuclease H"/>
    <property type="match status" value="1"/>
</dbReference>
<dbReference type="CDD" id="cd06141">
    <property type="entry name" value="WRN_exo"/>
    <property type="match status" value="1"/>
</dbReference>
<evidence type="ECO:0000313" key="2">
    <source>
        <dbReference type="EMBL" id="SEW40530.1"/>
    </source>
</evidence>
<dbReference type="InterPro" id="IPR002562">
    <property type="entry name" value="3'-5'_exonuclease_dom"/>
</dbReference>
<keyword evidence="2" id="KW-0540">Nuclease</keyword>
<evidence type="ECO:0000259" key="1">
    <source>
        <dbReference type="SMART" id="SM00474"/>
    </source>
</evidence>
<reference evidence="3" key="1">
    <citation type="submission" date="2016-10" db="EMBL/GenBank/DDBJ databases">
        <authorList>
            <person name="Varghese N."/>
            <person name="Submissions S."/>
        </authorList>
    </citation>
    <scope>NUCLEOTIDE SEQUENCE [LARGE SCALE GENOMIC DNA]</scope>
    <source>
        <strain evidence="3">CGMCC 1.12402</strain>
    </source>
</reference>
<accession>A0A1I0RHX9</accession>
<keyword evidence="2" id="KW-0378">Hydrolase</keyword>
<dbReference type="PANTHER" id="PTHR47765">
    <property type="entry name" value="3'-5' EXONUCLEASE DOMAIN-CONTAINING PROTEIN"/>
    <property type="match status" value="1"/>
</dbReference>
<dbReference type="InterPro" id="IPR012337">
    <property type="entry name" value="RNaseH-like_sf"/>
</dbReference>
<dbReference type="GO" id="GO:0008408">
    <property type="term" value="F:3'-5' exonuclease activity"/>
    <property type="evidence" value="ECO:0007669"/>
    <property type="project" value="InterPro"/>
</dbReference>
<dbReference type="STRING" id="1267423.SAMN05216290_3602"/>
<dbReference type="GO" id="GO:0006139">
    <property type="term" value="P:nucleobase-containing compound metabolic process"/>
    <property type="evidence" value="ECO:0007669"/>
    <property type="project" value="InterPro"/>
</dbReference>
<organism evidence="2 3">
    <name type="scientific">Roseivirga pacifica</name>
    <dbReference type="NCBI Taxonomy" id="1267423"/>
    <lineage>
        <taxon>Bacteria</taxon>
        <taxon>Pseudomonadati</taxon>
        <taxon>Bacteroidota</taxon>
        <taxon>Cytophagia</taxon>
        <taxon>Cytophagales</taxon>
        <taxon>Roseivirgaceae</taxon>
        <taxon>Roseivirga</taxon>
    </lineage>
</organism>
<gene>
    <name evidence="2" type="ORF">SAMN05216290_3602</name>
</gene>
<dbReference type="GO" id="GO:0003676">
    <property type="term" value="F:nucleic acid binding"/>
    <property type="evidence" value="ECO:0007669"/>
    <property type="project" value="InterPro"/>
</dbReference>
<keyword evidence="2" id="KW-0269">Exonuclease</keyword>
<dbReference type="EMBL" id="FOIR01000004">
    <property type="protein sequence ID" value="SEW40530.1"/>
    <property type="molecule type" value="Genomic_DNA"/>
</dbReference>
<dbReference type="AlphaFoldDB" id="A0A1I0RHX9"/>
<keyword evidence="3" id="KW-1185">Reference proteome</keyword>
<dbReference type="GeneID" id="99988272"/>
<dbReference type="Proteomes" id="UP000199437">
    <property type="component" value="Unassembled WGS sequence"/>
</dbReference>
<proteinExistence type="predicted"/>
<dbReference type="PANTHER" id="PTHR47765:SF2">
    <property type="entry name" value="EXONUCLEASE MUT-7 HOMOLOG"/>
    <property type="match status" value="1"/>
</dbReference>
<dbReference type="SUPFAM" id="SSF53098">
    <property type="entry name" value="Ribonuclease H-like"/>
    <property type="match status" value="1"/>
</dbReference>
<evidence type="ECO:0000313" key="3">
    <source>
        <dbReference type="Proteomes" id="UP000199437"/>
    </source>
</evidence>
<dbReference type="InterPro" id="IPR052408">
    <property type="entry name" value="Exonuclease_MUT-7-like"/>
</dbReference>
<feature type="domain" description="3'-5' exonuclease" evidence="1">
    <location>
        <begin position="24"/>
        <end position="193"/>
    </location>
</feature>
<protein>
    <submittedName>
        <fullName evidence="2">3'-5' exonuclease</fullName>
    </submittedName>
</protein>